<dbReference type="AlphaFoldDB" id="D0MHF5"/>
<dbReference type="EMBL" id="CP001807">
    <property type="protein sequence ID" value="ACY47913.1"/>
    <property type="molecule type" value="Genomic_DNA"/>
</dbReference>
<dbReference type="KEGG" id="rmr:Rmar_1019"/>
<protein>
    <submittedName>
        <fullName evidence="1">Uncharacterized protein</fullName>
    </submittedName>
</protein>
<reference evidence="1 2" key="1">
    <citation type="journal article" date="2009" name="Stand. Genomic Sci.">
        <title>Complete genome sequence of Rhodothermus marinus type strain (R-10).</title>
        <authorList>
            <person name="Nolan M."/>
            <person name="Tindall B.J."/>
            <person name="Pomrenke H."/>
            <person name="Lapidus A."/>
            <person name="Copeland A."/>
            <person name="Glavina Del Rio T."/>
            <person name="Lucas S."/>
            <person name="Chen F."/>
            <person name="Tice H."/>
            <person name="Cheng J.F."/>
            <person name="Saunders E."/>
            <person name="Han C."/>
            <person name="Bruce D."/>
            <person name="Goodwin L."/>
            <person name="Chain P."/>
            <person name="Pitluck S."/>
            <person name="Ovchinikova G."/>
            <person name="Pati A."/>
            <person name="Ivanova N."/>
            <person name="Mavromatis K."/>
            <person name="Chen A."/>
            <person name="Palaniappan K."/>
            <person name="Land M."/>
            <person name="Hauser L."/>
            <person name="Chang Y.J."/>
            <person name="Jeffries C.D."/>
            <person name="Brettin T."/>
            <person name="Goker M."/>
            <person name="Bristow J."/>
            <person name="Eisen J.A."/>
            <person name="Markowitz V."/>
            <person name="Hugenholtz P."/>
            <person name="Kyrpides N.C."/>
            <person name="Klenk H.P."/>
            <person name="Detter J.C."/>
        </authorList>
    </citation>
    <scope>NUCLEOTIDE SEQUENCE [LARGE SCALE GENOMIC DNA]</scope>
    <source>
        <strain evidence="2">ATCC 43812 / DSM 4252 / R-10</strain>
    </source>
</reference>
<dbReference type="STRING" id="518766.Rmar_1019"/>
<proteinExistence type="predicted"/>
<dbReference type="Proteomes" id="UP000002221">
    <property type="component" value="Chromosome"/>
</dbReference>
<dbReference type="RefSeq" id="WP_012843525.1">
    <property type="nucleotide sequence ID" value="NC_013501.1"/>
</dbReference>
<organism evidence="1 2">
    <name type="scientific">Rhodothermus marinus (strain ATCC 43812 / DSM 4252 / R-10)</name>
    <name type="common">Rhodothermus obamensis</name>
    <dbReference type="NCBI Taxonomy" id="518766"/>
    <lineage>
        <taxon>Bacteria</taxon>
        <taxon>Pseudomonadati</taxon>
        <taxon>Rhodothermota</taxon>
        <taxon>Rhodothermia</taxon>
        <taxon>Rhodothermales</taxon>
        <taxon>Rhodothermaceae</taxon>
        <taxon>Rhodothermus</taxon>
    </lineage>
</organism>
<evidence type="ECO:0000313" key="2">
    <source>
        <dbReference type="Proteomes" id="UP000002221"/>
    </source>
</evidence>
<name>D0MHF5_RHOM4</name>
<keyword evidence="2" id="KW-1185">Reference proteome</keyword>
<evidence type="ECO:0000313" key="1">
    <source>
        <dbReference type="EMBL" id="ACY47913.1"/>
    </source>
</evidence>
<accession>D0MHF5</accession>
<dbReference type="HOGENOM" id="CLU_2438813_0_0_10"/>
<sequence>MRTPRAPKHLSRESKRLWRLVAPRLQPEGLPLLAEALEALDRSRQAAELVRREGLVLNGKPHPAARIEKEARSLFVRCWKALGLDLPPDV</sequence>
<gene>
    <name evidence="1" type="ordered locus">Rmar_1019</name>
</gene>
<dbReference type="eggNOG" id="COG3747">
    <property type="taxonomic scope" value="Bacteria"/>
</dbReference>